<evidence type="ECO:0000313" key="6">
    <source>
        <dbReference type="EMBL" id="ROP99917.1"/>
    </source>
</evidence>
<dbReference type="GO" id="GO:0006528">
    <property type="term" value="P:asparagine metabolic process"/>
    <property type="evidence" value="ECO:0007669"/>
    <property type="project" value="InterPro"/>
</dbReference>
<dbReference type="PANTHER" id="PTHR11707:SF28">
    <property type="entry name" value="60 KDA LYSOPHOSPHOLIPASE"/>
    <property type="match status" value="1"/>
</dbReference>
<dbReference type="RefSeq" id="WP_123689257.1">
    <property type="nucleotide sequence ID" value="NZ_AP019700.1"/>
</dbReference>
<keyword evidence="7" id="KW-1185">Reference proteome</keyword>
<dbReference type="PIRSF" id="PIRSF001220">
    <property type="entry name" value="L-ASNase_gatD"/>
    <property type="match status" value="1"/>
</dbReference>
<dbReference type="PANTHER" id="PTHR11707">
    <property type="entry name" value="L-ASPARAGINASE"/>
    <property type="match status" value="1"/>
</dbReference>
<dbReference type="EMBL" id="RJKX01000013">
    <property type="protein sequence ID" value="ROP99917.1"/>
    <property type="molecule type" value="Genomic_DNA"/>
</dbReference>
<evidence type="ECO:0000259" key="5">
    <source>
        <dbReference type="Pfam" id="PF17763"/>
    </source>
</evidence>
<evidence type="ECO:0000313" key="7">
    <source>
        <dbReference type="Proteomes" id="UP000278222"/>
    </source>
</evidence>
<dbReference type="InterPro" id="IPR040919">
    <property type="entry name" value="Asparaginase_C"/>
</dbReference>
<dbReference type="Gene3D" id="3.40.50.40">
    <property type="match status" value="1"/>
</dbReference>
<evidence type="ECO:0000259" key="4">
    <source>
        <dbReference type="Pfam" id="PF00710"/>
    </source>
</evidence>
<dbReference type="PRINTS" id="PR00139">
    <property type="entry name" value="ASNGLNASE"/>
</dbReference>
<dbReference type="OrthoDB" id="9788068at2"/>
<dbReference type="GO" id="GO:0004067">
    <property type="term" value="F:asparaginase activity"/>
    <property type="evidence" value="ECO:0007669"/>
    <property type="project" value="UniProtKB-UniRule"/>
</dbReference>
<comment type="caution">
    <text evidence="6">The sequence shown here is derived from an EMBL/GenBank/DDBJ whole genome shotgun (WGS) entry which is preliminary data.</text>
</comment>
<keyword evidence="2" id="KW-0378">Hydrolase</keyword>
<dbReference type="InterPro" id="IPR006034">
    <property type="entry name" value="Asparaginase/glutaminase-like"/>
</dbReference>
<dbReference type="Pfam" id="PF17763">
    <property type="entry name" value="Asparaginase_C"/>
    <property type="match status" value="1"/>
</dbReference>
<feature type="active site" description="O-isoaspartyl threonine intermediate" evidence="3">
    <location>
        <position position="11"/>
    </location>
</feature>
<accession>A0A3N1M895</accession>
<evidence type="ECO:0000256" key="3">
    <source>
        <dbReference type="PIRSR" id="PIRSR001220-1"/>
    </source>
</evidence>
<dbReference type="SMART" id="SM00870">
    <property type="entry name" value="Asparaginase"/>
    <property type="match status" value="1"/>
</dbReference>
<name>A0A3N1M895_9PROT</name>
<dbReference type="PIRSF" id="PIRSF500176">
    <property type="entry name" value="L_ASNase"/>
    <property type="match status" value="1"/>
</dbReference>
<dbReference type="Proteomes" id="UP000278222">
    <property type="component" value="Unassembled WGS sequence"/>
</dbReference>
<feature type="domain" description="L-asparaginase N-terminal" evidence="4">
    <location>
        <begin position="2"/>
        <end position="199"/>
    </location>
</feature>
<dbReference type="InterPro" id="IPR027473">
    <property type="entry name" value="L-asparaginase_C"/>
</dbReference>
<dbReference type="InterPro" id="IPR036152">
    <property type="entry name" value="Asp/glu_Ase-like_sf"/>
</dbReference>
<evidence type="ECO:0000256" key="1">
    <source>
        <dbReference type="ARBA" id="ARBA00010518"/>
    </source>
</evidence>
<dbReference type="InterPro" id="IPR037152">
    <property type="entry name" value="L-asparaginase_N_sf"/>
</dbReference>
<sequence>MKVCIVGSGGTISSLGHGSLDYVDYGDTGQKLDPAGLLERFPEVAAAGEVIPVTWRAIGSPDIDVPDWLELLALLHALPGRHPGLDGIVLTHGTSTLEETAYFLHLALKLDIPVVLVGAQRPASAFGSDAGANLRNAVRVAGSAEARGMGVLVVLNDEIQSARDVTKTSILRVQTFRTPDFGLLGYADPDRVLFYRKPTRAHAPDTEFSVEGAATLPRVDIVSSYAGADAVAIEAYLAAGARGLVLAGLAPGMVAPRQREPLDRAAAAGIPVIMSTRSMSGRVVPRAGLRNRGWLAADTLSPQKARILLMLGLTVTSEPERLQAMFDRY</sequence>
<gene>
    <name evidence="6" type="ORF">EDC65_1712</name>
</gene>
<feature type="domain" description="Asparaginase/glutaminase C-terminal" evidence="5">
    <location>
        <begin position="218"/>
        <end position="326"/>
    </location>
</feature>
<dbReference type="AlphaFoldDB" id="A0A3N1M895"/>
<dbReference type="Gene3D" id="3.40.50.1170">
    <property type="entry name" value="L-asparaginase, N-terminal domain"/>
    <property type="match status" value="1"/>
</dbReference>
<comment type="similarity">
    <text evidence="1">Belongs to the asparaginase 1 family.</text>
</comment>
<dbReference type="InterPro" id="IPR004550">
    <property type="entry name" value="AsnASE_II"/>
</dbReference>
<dbReference type="PROSITE" id="PS51732">
    <property type="entry name" value="ASN_GLN_ASE_3"/>
    <property type="match status" value="1"/>
</dbReference>
<dbReference type="SUPFAM" id="SSF53774">
    <property type="entry name" value="Glutaminase/Asparaginase"/>
    <property type="match status" value="1"/>
</dbReference>
<organism evidence="6 7">
    <name type="scientific">Stella humosa</name>
    <dbReference type="NCBI Taxonomy" id="94"/>
    <lineage>
        <taxon>Bacteria</taxon>
        <taxon>Pseudomonadati</taxon>
        <taxon>Pseudomonadota</taxon>
        <taxon>Alphaproteobacteria</taxon>
        <taxon>Rhodospirillales</taxon>
        <taxon>Stellaceae</taxon>
        <taxon>Stella</taxon>
    </lineage>
</organism>
<evidence type="ECO:0000256" key="2">
    <source>
        <dbReference type="ARBA" id="ARBA00022801"/>
    </source>
</evidence>
<reference evidence="6 7" key="1">
    <citation type="submission" date="2018-11" db="EMBL/GenBank/DDBJ databases">
        <title>Genomic Encyclopedia of Type Strains, Phase IV (KMG-IV): sequencing the most valuable type-strain genomes for metagenomic binning, comparative biology and taxonomic classification.</title>
        <authorList>
            <person name="Goeker M."/>
        </authorList>
    </citation>
    <scope>NUCLEOTIDE SEQUENCE [LARGE SCALE GENOMIC DNA]</scope>
    <source>
        <strain evidence="6 7">DSM 5900</strain>
    </source>
</reference>
<protein>
    <submittedName>
        <fullName evidence="6">L-asparaginase</fullName>
    </submittedName>
</protein>
<dbReference type="InterPro" id="IPR027474">
    <property type="entry name" value="L-asparaginase_N"/>
</dbReference>
<proteinExistence type="inferred from homology"/>
<dbReference type="CDD" id="cd08964">
    <property type="entry name" value="L-asparaginase_II"/>
    <property type="match status" value="1"/>
</dbReference>
<dbReference type="FunFam" id="3.40.50.1170:FF:000001">
    <property type="entry name" value="L-asparaginase 2"/>
    <property type="match status" value="1"/>
</dbReference>
<dbReference type="Pfam" id="PF00710">
    <property type="entry name" value="Asparaginase"/>
    <property type="match status" value="1"/>
</dbReference>